<proteinExistence type="predicted"/>
<name>A0A7D5GFS5_9EURY</name>
<evidence type="ECO:0000313" key="3">
    <source>
        <dbReference type="Proteomes" id="UP000509750"/>
    </source>
</evidence>
<protein>
    <submittedName>
        <fullName evidence="2">GNAT family N-acetyltransferase</fullName>
    </submittedName>
</protein>
<dbReference type="RefSeq" id="WP_179170062.1">
    <property type="nucleotide sequence ID" value="NZ_CP058529.1"/>
</dbReference>
<organism evidence="2 3">
    <name type="scientific">Halorarum halophilum</name>
    <dbReference type="NCBI Taxonomy" id="2743090"/>
    <lineage>
        <taxon>Archaea</taxon>
        <taxon>Methanobacteriati</taxon>
        <taxon>Methanobacteriota</taxon>
        <taxon>Stenosarchaea group</taxon>
        <taxon>Halobacteria</taxon>
        <taxon>Halobacteriales</taxon>
        <taxon>Haloferacaceae</taxon>
        <taxon>Halorarum</taxon>
    </lineage>
</organism>
<dbReference type="InterPro" id="IPR016181">
    <property type="entry name" value="Acyl_CoA_acyltransferase"/>
</dbReference>
<gene>
    <name evidence="2" type="ORF">HUG10_13420</name>
</gene>
<dbReference type="PROSITE" id="PS51186">
    <property type="entry name" value="GNAT"/>
    <property type="match status" value="1"/>
</dbReference>
<keyword evidence="3" id="KW-1185">Reference proteome</keyword>
<evidence type="ECO:0000259" key="1">
    <source>
        <dbReference type="PROSITE" id="PS51186"/>
    </source>
</evidence>
<accession>A0A7D5GFS5</accession>
<dbReference type="SUPFAM" id="SSF55729">
    <property type="entry name" value="Acyl-CoA N-acyltransferases (Nat)"/>
    <property type="match status" value="1"/>
</dbReference>
<keyword evidence="2" id="KW-0808">Transferase</keyword>
<sequence length="133" mass="14089">MTGEPSGGVAVRPADPDDALDVRRVVDGALLDVPEDLDDRIRAGDVLVAADDGSVVGAIVLDGSHVEAVAVRRRRRGDGVGSELVDAAAGRVDGPLTADFRPAIRPFYESIGFDVDGSGENERLRGRLHERFD</sequence>
<dbReference type="Gene3D" id="3.40.630.30">
    <property type="match status" value="1"/>
</dbReference>
<evidence type="ECO:0000313" key="2">
    <source>
        <dbReference type="EMBL" id="QLG28488.1"/>
    </source>
</evidence>
<dbReference type="Proteomes" id="UP000509750">
    <property type="component" value="Chromosome"/>
</dbReference>
<dbReference type="AlphaFoldDB" id="A0A7D5GFS5"/>
<dbReference type="OrthoDB" id="194677at2157"/>
<dbReference type="Pfam" id="PF13673">
    <property type="entry name" value="Acetyltransf_10"/>
    <property type="match status" value="1"/>
</dbReference>
<reference evidence="2 3" key="1">
    <citation type="submission" date="2020-07" db="EMBL/GenBank/DDBJ databases">
        <title>Gai3-2, isolated from salt lake.</title>
        <authorList>
            <person name="Cui H."/>
            <person name="Shi X."/>
        </authorList>
    </citation>
    <scope>NUCLEOTIDE SEQUENCE [LARGE SCALE GENOMIC DNA]</scope>
    <source>
        <strain evidence="2 3">Gai3-2</strain>
    </source>
</reference>
<feature type="domain" description="N-acetyltransferase" evidence="1">
    <location>
        <begin position="9"/>
        <end position="133"/>
    </location>
</feature>
<dbReference type="GeneID" id="56029851"/>
<dbReference type="InterPro" id="IPR000182">
    <property type="entry name" value="GNAT_dom"/>
</dbReference>
<dbReference type="GO" id="GO:0016747">
    <property type="term" value="F:acyltransferase activity, transferring groups other than amino-acyl groups"/>
    <property type="evidence" value="ECO:0007669"/>
    <property type="project" value="InterPro"/>
</dbReference>
<dbReference type="EMBL" id="CP058529">
    <property type="protein sequence ID" value="QLG28488.1"/>
    <property type="molecule type" value="Genomic_DNA"/>
</dbReference>
<dbReference type="KEGG" id="halg:HUG10_13420"/>